<keyword evidence="3" id="KW-0256">Endoplasmic reticulum</keyword>
<reference evidence="8 9" key="1">
    <citation type="submission" date="2018-05" db="EMBL/GenBank/DDBJ databases">
        <title>Genome sequencing and assembly of the regulated plant pathogen Lachnellula willkommii and related sister species for the development of diagnostic species identification markers.</title>
        <authorList>
            <person name="Giroux E."/>
            <person name="Bilodeau G."/>
        </authorList>
    </citation>
    <scope>NUCLEOTIDE SEQUENCE [LARGE SCALE GENOMIC DNA]</scope>
    <source>
        <strain evidence="8 9">CBS 185.66</strain>
    </source>
</reference>
<feature type="domain" description="MRH" evidence="7">
    <location>
        <begin position="450"/>
        <end position="564"/>
    </location>
</feature>
<dbReference type="InterPro" id="IPR028146">
    <property type="entry name" value="PRKCSH_N"/>
</dbReference>
<keyword evidence="4" id="KW-1015">Disulfide bond</keyword>
<dbReference type="Gene3D" id="2.70.130.10">
    <property type="entry name" value="Mannose-6-phosphate receptor binding domain"/>
    <property type="match status" value="1"/>
</dbReference>
<dbReference type="InterPro" id="IPR036607">
    <property type="entry name" value="PRKCSH"/>
</dbReference>
<dbReference type="Pfam" id="PF13015">
    <property type="entry name" value="PRKCSH_1"/>
    <property type="match status" value="1"/>
</dbReference>
<dbReference type="OrthoDB" id="28322at2759"/>
<keyword evidence="5" id="KW-0175">Coiled coil</keyword>
<dbReference type="PANTHER" id="PTHR12630">
    <property type="entry name" value="N-LINKED OLIGOSACCHARIDE PROCESSING"/>
    <property type="match status" value="1"/>
</dbReference>
<evidence type="ECO:0000256" key="5">
    <source>
        <dbReference type="SAM" id="Coils"/>
    </source>
</evidence>
<dbReference type="Pfam" id="PF12999">
    <property type="entry name" value="PRKCSH-like"/>
    <property type="match status" value="2"/>
</dbReference>
<dbReference type="PANTHER" id="PTHR12630:SF1">
    <property type="entry name" value="GLUCOSIDASE 2 SUBUNIT BETA"/>
    <property type="match status" value="1"/>
</dbReference>
<dbReference type="AlphaFoldDB" id="A0A8H8TY59"/>
<dbReference type="GeneID" id="41986643"/>
<dbReference type="RefSeq" id="XP_031003818.1">
    <property type="nucleotide sequence ID" value="XM_031151383.1"/>
</dbReference>
<proteinExistence type="predicted"/>
<evidence type="ECO:0000313" key="9">
    <source>
        <dbReference type="Proteomes" id="UP000431533"/>
    </source>
</evidence>
<keyword evidence="9" id="KW-1185">Reference proteome</keyword>
<feature type="coiled-coil region" evidence="5">
    <location>
        <begin position="194"/>
        <end position="235"/>
    </location>
</feature>
<dbReference type="PROSITE" id="PS51914">
    <property type="entry name" value="MRH"/>
    <property type="match status" value="1"/>
</dbReference>
<dbReference type="InterPro" id="IPR039794">
    <property type="entry name" value="Gtb1-like"/>
</dbReference>
<feature type="non-terminal residue" evidence="8">
    <location>
        <position position="576"/>
    </location>
</feature>
<evidence type="ECO:0000256" key="6">
    <source>
        <dbReference type="SAM" id="MobiDB-lite"/>
    </source>
</evidence>
<evidence type="ECO:0000256" key="4">
    <source>
        <dbReference type="ARBA" id="ARBA00023157"/>
    </source>
</evidence>
<feature type="region of interest" description="Disordered" evidence="6">
    <location>
        <begin position="318"/>
        <end position="344"/>
    </location>
</feature>
<dbReference type="GO" id="GO:0017177">
    <property type="term" value="C:glucosidase II complex"/>
    <property type="evidence" value="ECO:0007669"/>
    <property type="project" value="TreeGrafter"/>
</dbReference>
<evidence type="ECO:0000256" key="1">
    <source>
        <dbReference type="ARBA" id="ARBA00022387"/>
    </source>
</evidence>
<comment type="caution">
    <text evidence="8">The sequence shown here is derived from an EMBL/GenBank/DDBJ whole genome shotgun (WGS) entry which is preliminary data.</text>
</comment>
<evidence type="ECO:0000256" key="2">
    <source>
        <dbReference type="ARBA" id="ARBA00022729"/>
    </source>
</evidence>
<dbReference type="InterPro" id="IPR044865">
    <property type="entry name" value="MRH_dom"/>
</dbReference>
<organism evidence="8 9">
    <name type="scientific">Lachnellula hyalina</name>
    <dbReference type="NCBI Taxonomy" id="1316788"/>
    <lineage>
        <taxon>Eukaryota</taxon>
        <taxon>Fungi</taxon>
        <taxon>Dikarya</taxon>
        <taxon>Ascomycota</taxon>
        <taxon>Pezizomycotina</taxon>
        <taxon>Leotiomycetes</taxon>
        <taxon>Helotiales</taxon>
        <taxon>Lachnaceae</taxon>
        <taxon>Lachnellula</taxon>
    </lineage>
</organism>
<evidence type="ECO:0000259" key="7">
    <source>
        <dbReference type="PROSITE" id="PS51914"/>
    </source>
</evidence>
<protein>
    <recommendedName>
        <fullName evidence="1">Glucosidase 2 subunit beta</fullName>
    </recommendedName>
</protein>
<sequence length="576" mass="63600">LQLNFRPAITSQTTSIMGRIEALVLLSTLTTSILAAGSTRPRGVGPEFAKFYKSSDSFTCISNPSITLSPSQINDDYCDCPDGSDEPGTSACTYISTLSPPQPLTGSSAQNSSVALPGFYCKNKGHIPSYIPHMYVNDGVCDYELCCDGSDEWEGVGGTKCEDKCKEIGKEWRKLDEIRQKSARAALKKKDELVKEAGELRAGVEKTIANLEAEIKIQEAKAAELQKVYEDVERRERGKVVKSPGKGSKVTILAGLAKIRVEELRNALTGVVSKRDALKEKVAKLEAILSTFKEEYNPNFNDEGVKRAVQSWENYAANKGNDADESAEDRDIESISKPDSESEGINWTEWETVDEESDVEALYKIEEYLPASLRTWVHQKITDLRIMLIENGILADNANSGSESKAVTDARNSYNTVSDDLGIKKSSLGDLQGDLSKDYGADDIFRALKNTCVSKDSGEYEYELCWLDKTTQKSKKGGGNTGMGNFVRFDKLYVDEEVGADGKGLGQGERFVLMYENGQGCWNGPNRQTTVVLACAEKDEIWKVQEQEKCMYRMDVGSPTVCEKEVKVEKANKDEL</sequence>
<dbReference type="InterPro" id="IPR009011">
    <property type="entry name" value="Man6P_isomerase_rcpt-bd_dom_sf"/>
</dbReference>
<dbReference type="SUPFAM" id="SSF50911">
    <property type="entry name" value="Mannose 6-phosphate receptor domain"/>
    <property type="match status" value="1"/>
</dbReference>
<name>A0A8H8TY59_9HELO</name>
<gene>
    <name evidence="8" type="ORF">LHYA1_G006445</name>
</gene>
<dbReference type="GO" id="GO:0006491">
    <property type="term" value="P:N-glycan processing"/>
    <property type="evidence" value="ECO:0007669"/>
    <property type="project" value="TreeGrafter"/>
</dbReference>
<feature type="coiled-coil region" evidence="5">
    <location>
        <begin position="261"/>
        <end position="295"/>
    </location>
</feature>
<evidence type="ECO:0000256" key="3">
    <source>
        <dbReference type="ARBA" id="ARBA00022824"/>
    </source>
</evidence>
<dbReference type="Proteomes" id="UP000431533">
    <property type="component" value="Unassembled WGS sequence"/>
</dbReference>
<keyword evidence="2" id="KW-0732">Signal</keyword>
<dbReference type="EMBL" id="QGMH01000109">
    <property type="protein sequence ID" value="TVY25030.1"/>
    <property type="molecule type" value="Genomic_DNA"/>
</dbReference>
<evidence type="ECO:0000313" key="8">
    <source>
        <dbReference type="EMBL" id="TVY25030.1"/>
    </source>
</evidence>
<accession>A0A8H8TY59</accession>